<dbReference type="GO" id="GO:0003677">
    <property type="term" value="F:DNA binding"/>
    <property type="evidence" value="ECO:0007669"/>
    <property type="project" value="UniProtKB-KW"/>
</dbReference>
<dbReference type="SUPFAM" id="SSF46785">
    <property type="entry name" value="Winged helix' DNA-binding domain"/>
    <property type="match status" value="1"/>
</dbReference>
<dbReference type="PANTHER" id="PTHR44846:SF1">
    <property type="entry name" value="MANNOSYL-D-GLYCERATE TRANSPORT_METABOLISM SYSTEM REPRESSOR MNGR-RELATED"/>
    <property type="match status" value="1"/>
</dbReference>
<dbReference type="EMBL" id="JAGGKT010000014">
    <property type="protein sequence ID" value="MBP1933886.1"/>
    <property type="molecule type" value="Genomic_DNA"/>
</dbReference>
<evidence type="ECO:0000256" key="1">
    <source>
        <dbReference type="ARBA" id="ARBA00023015"/>
    </source>
</evidence>
<accession>A0ABS4GUE0</accession>
<feature type="domain" description="HTH gntR-type" evidence="4">
    <location>
        <begin position="11"/>
        <end position="79"/>
    </location>
</feature>
<dbReference type="PRINTS" id="PR00035">
    <property type="entry name" value="HTHGNTR"/>
</dbReference>
<gene>
    <name evidence="5" type="ORF">J2Z37_003903</name>
</gene>
<evidence type="ECO:0000259" key="4">
    <source>
        <dbReference type="PROSITE" id="PS50949"/>
    </source>
</evidence>
<comment type="caution">
    <text evidence="5">The sequence shown here is derived from an EMBL/GenBank/DDBJ whole genome shotgun (WGS) entry which is preliminary data.</text>
</comment>
<dbReference type="PROSITE" id="PS50949">
    <property type="entry name" value="HTH_GNTR"/>
    <property type="match status" value="1"/>
</dbReference>
<keyword evidence="6" id="KW-1185">Reference proteome</keyword>
<keyword evidence="1" id="KW-0805">Transcription regulation</keyword>
<dbReference type="InterPro" id="IPR036388">
    <property type="entry name" value="WH-like_DNA-bd_sf"/>
</dbReference>
<evidence type="ECO:0000256" key="3">
    <source>
        <dbReference type="ARBA" id="ARBA00023163"/>
    </source>
</evidence>
<evidence type="ECO:0000313" key="6">
    <source>
        <dbReference type="Proteomes" id="UP001519343"/>
    </source>
</evidence>
<dbReference type="InterPro" id="IPR050679">
    <property type="entry name" value="Bact_HTH_transcr_reg"/>
</dbReference>
<keyword evidence="2 5" id="KW-0238">DNA-binding</keyword>
<dbReference type="SMART" id="SM00345">
    <property type="entry name" value="HTH_GNTR"/>
    <property type="match status" value="1"/>
</dbReference>
<dbReference type="Pfam" id="PF00392">
    <property type="entry name" value="GntR"/>
    <property type="match status" value="1"/>
</dbReference>
<reference evidence="5 6" key="1">
    <citation type="submission" date="2021-03" db="EMBL/GenBank/DDBJ databases">
        <title>Genomic Encyclopedia of Type Strains, Phase IV (KMG-IV): sequencing the most valuable type-strain genomes for metagenomic binning, comparative biology and taxonomic classification.</title>
        <authorList>
            <person name="Goeker M."/>
        </authorList>
    </citation>
    <scope>NUCLEOTIDE SEQUENCE [LARGE SCALE GENOMIC DNA]</scope>
    <source>
        <strain evidence="5 6">DSM 24738</strain>
    </source>
</reference>
<organism evidence="5 6">
    <name type="scientific">Ammoniphilus resinae</name>
    <dbReference type="NCBI Taxonomy" id="861532"/>
    <lineage>
        <taxon>Bacteria</taxon>
        <taxon>Bacillati</taxon>
        <taxon>Bacillota</taxon>
        <taxon>Bacilli</taxon>
        <taxon>Bacillales</taxon>
        <taxon>Paenibacillaceae</taxon>
        <taxon>Aneurinibacillus group</taxon>
        <taxon>Ammoniphilus</taxon>
    </lineage>
</organism>
<dbReference type="InterPro" id="IPR036390">
    <property type="entry name" value="WH_DNA-bd_sf"/>
</dbReference>
<name>A0ABS4GUE0_9BACL</name>
<dbReference type="CDD" id="cd07377">
    <property type="entry name" value="WHTH_GntR"/>
    <property type="match status" value="1"/>
</dbReference>
<evidence type="ECO:0000313" key="5">
    <source>
        <dbReference type="EMBL" id="MBP1933886.1"/>
    </source>
</evidence>
<keyword evidence="3" id="KW-0804">Transcription</keyword>
<proteinExistence type="predicted"/>
<dbReference type="Gene3D" id="1.10.10.10">
    <property type="entry name" value="Winged helix-like DNA-binding domain superfamily/Winged helix DNA-binding domain"/>
    <property type="match status" value="1"/>
</dbReference>
<evidence type="ECO:0000256" key="2">
    <source>
        <dbReference type="ARBA" id="ARBA00023125"/>
    </source>
</evidence>
<protein>
    <submittedName>
        <fullName evidence="5">DNA-binding transcriptional regulator YhcF (GntR family)</fullName>
    </submittedName>
</protein>
<dbReference type="RefSeq" id="WP_209811901.1">
    <property type="nucleotide sequence ID" value="NZ_JAGGKT010000014.1"/>
</dbReference>
<sequence>MKDRYQIETLPRMFEQVAKQIVSYIAAEQLPEGSKIPTERNLSELLEVSRSSVREGLRVLELLRFLESKQGEGTFVAEPPPFLIPHLVIAQPLHEAAQRHYFGVLIMCAETIVFLSLQKQIDGEMRKTDNPWMSLKEWIVSISTQIENPYYVSLFTDIFDLLWGNDYFSSDMVPDLEELIMLYRQGNQLGLREWFSRLA</sequence>
<dbReference type="PANTHER" id="PTHR44846">
    <property type="entry name" value="MANNOSYL-D-GLYCERATE TRANSPORT/METABOLISM SYSTEM REPRESSOR MNGR-RELATED"/>
    <property type="match status" value="1"/>
</dbReference>
<dbReference type="InterPro" id="IPR000524">
    <property type="entry name" value="Tscrpt_reg_HTH_GntR"/>
</dbReference>
<dbReference type="Proteomes" id="UP001519343">
    <property type="component" value="Unassembled WGS sequence"/>
</dbReference>